<reference evidence="8" key="1">
    <citation type="journal article" date="2021" name="PeerJ">
        <title>Extensive microbial diversity within the chicken gut microbiome revealed by metagenomics and culture.</title>
        <authorList>
            <person name="Gilroy R."/>
            <person name="Ravi A."/>
            <person name="Getino M."/>
            <person name="Pursley I."/>
            <person name="Horton D.L."/>
            <person name="Alikhan N.F."/>
            <person name="Baker D."/>
            <person name="Gharbi K."/>
            <person name="Hall N."/>
            <person name="Watson M."/>
            <person name="Adriaenssens E.M."/>
            <person name="Foster-Nyarko E."/>
            <person name="Jarju S."/>
            <person name="Secka A."/>
            <person name="Antonio M."/>
            <person name="Oren A."/>
            <person name="Chaudhuri R.R."/>
            <person name="La Ragione R."/>
            <person name="Hildebrand F."/>
            <person name="Pallen M.J."/>
        </authorList>
    </citation>
    <scope>NUCLEOTIDE SEQUENCE</scope>
    <source>
        <strain evidence="8">ChiGjej1B1-14440</strain>
    </source>
</reference>
<evidence type="ECO:0000256" key="7">
    <source>
        <dbReference type="HAMAP-Rule" id="MF_01147"/>
    </source>
</evidence>
<dbReference type="PANTHER" id="PTHR30589:SF0">
    <property type="entry name" value="PHOSPHATIDYLGLYCEROL--PROLIPOPROTEIN DIACYLGLYCERYL TRANSFERASE"/>
    <property type="match status" value="1"/>
</dbReference>
<feature type="transmembrane region" description="Helical" evidence="7">
    <location>
        <begin position="12"/>
        <end position="33"/>
    </location>
</feature>
<evidence type="ECO:0000313" key="9">
    <source>
        <dbReference type="Proteomes" id="UP000886724"/>
    </source>
</evidence>
<feature type="transmembrane region" description="Helical" evidence="7">
    <location>
        <begin position="86"/>
        <end position="110"/>
    </location>
</feature>
<evidence type="ECO:0000256" key="5">
    <source>
        <dbReference type="ARBA" id="ARBA00022989"/>
    </source>
</evidence>
<dbReference type="Pfam" id="PF01790">
    <property type="entry name" value="LGT"/>
    <property type="match status" value="1"/>
</dbReference>
<dbReference type="Proteomes" id="UP000886724">
    <property type="component" value="Unassembled WGS sequence"/>
</dbReference>
<evidence type="ECO:0000256" key="2">
    <source>
        <dbReference type="ARBA" id="ARBA00022475"/>
    </source>
</evidence>
<dbReference type="GO" id="GO:0042158">
    <property type="term" value="P:lipoprotein biosynthetic process"/>
    <property type="evidence" value="ECO:0007669"/>
    <property type="project" value="UniProtKB-UniRule"/>
</dbReference>
<protein>
    <recommendedName>
        <fullName evidence="7">Phosphatidylglycerol--prolipoprotein diacylglyceryl transferase</fullName>
        <ecNumber evidence="7">2.5.1.145</ecNumber>
    </recommendedName>
</protein>
<feature type="transmembrane region" description="Helical" evidence="7">
    <location>
        <begin position="178"/>
        <end position="196"/>
    </location>
</feature>
<dbReference type="GO" id="GO:0005886">
    <property type="term" value="C:plasma membrane"/>
    <property type="evidence" value="ECO:0007669"/>
    <property type="project" value="UniProtKB-SubCell"/>
</dbReference>
<keyword evidence="4 7" id="KW-0812">Transmembrane</keyword>
<keyword evidence="5 7" id="KW-1133">Transmembrane helix</keyword>
<dbReference type="EC" id="2.5.1.145" evidence="7"/>
<dbReference type="PANTHER" id="PTHR30589">
    <property type="entry name" value="PROLIPOPROTEIN DIACYLGLYCERYL TRANSFERASE"/>
    <property type="match status" value="1"/>
</dbReference>
<evidence type="ECO:0000256" key="6">
    <source>
        <dbReference type="ARBA" id="ARBA00023136"/>
    </source>
</evidence>
<reference evidence="8" key="2">
    <citation type="submission" date="2021-04" db="EMBL/GenBank/DDBJ databases">
        <authorList>
            <person name="Gilroy R."/>
        </authorList>
    </citation>
    <scope>NUCLEOTIDE SEQUENCE</scope>
    <source>
        <strain evidence="8">ChiGjej1B1-14440</strain>
    </source>
</reference>
<evidence type="ECO:0000313" key="8">
    <source>
        <dbReference type="EMBL" id="HIX81073.1"/>
    </source>
</evidence>
<dbReference type="GO" id="GO:0008961">
    <property type="term" value="F:phosphatidylglycerol-prolipoprotein diacylglyceryl transferase activity"/>
    <property type="evidence" value="ECO:0007669"/>
    <property type="project" value="UniProtKB-UniRule"/>
</dbReference>
<sequence length="269" mass="30722">MTFFPDAKTFVQIGSLSIAWYAVFIITGAFIAYKLGQHNFKKIGYDPEVLSDYFFGVMITGILGARLWYVIFMWDEIYAQNPLEIIMFRHGGLAIQGGLIAGIAFSLWYFKKHNIDYMVAGDAIMPGVLIAQAFGRWGNFFNQEAYGSAVSLDFLQSLHLPDFIINGMHINGVYYQPTFLYESVANVIGFLLIFFVIRKIQTKQGEQFFSYFIWYGIIRFFIEGLRTDSLYVMGFRTAQLVSIAFVIVGVIGFIYCKKRGKPVIKEMKA</sequence>
<keyword evidence="3 7" id="KW-0808">Transferase</keyword>
<feature type="transmembrane region" description="Helical" evidence="7">
    <location>
        <begin position="208"/>
        <end position="225"/>
    </location>
</feature>
<name>A0A9D2BM36_9FIRM</name>
<dbReference type="EMBL" id="DXET01000088">
    <property type="protein sequence ID" value="HIX81073.1"/>
    <property type="molecule type" value="Genomic_DNA"/>
</dbReference>
<keyword evidence="6 7" id="KW-0472">Membrane</keyword>
<gene>
    <name evidence="7 8" type="primary">lgt</name>
    <name evidence="8" type="ORF">H9980_03750</name>
</gene>
<feature type="transmembrane region" description="Helical" evidence="7">
    <location>
        <begin position="237"/>
        <end position="256"/>
    </location>
</feature>
<dbReference type="HAMAP" id="MF_01147">
    <property type="entry name" value="Lgt"/>
    <property type="match status" value="1"/>
</dbReference>
<dbReference type="NCBIfam" id="TIGR00544">
    <property type="entry name" value="lgt"/>
    <property type="match status" value="1"/>
</dbReference>
<proteinExistence type="inferred from homology"/>
<evidence type="ECO:0000256" key="3">
    <source>
        <dbReference type="ARBA" id="ARBA00022679"/>
    </source>
</evidence>
<comment type="pathway">
    <text evidence="7">Protein modification; lipoprotein biosynthesis (diacylglyceryl transfer).</text>
</comment>
<feature type="transmembrane region" description="Helical" evidence="7">
    <location>
        <begin position="53"/>
        <end position="74"/>
    </location>
</feature>
<organism evidence="8 9">
    <name type="scientific">Candidatus Erysipelatoclostridium merdavium</name>
    <dbReference type="NCBI Taxonomy" id="2838566"/>
    <lineage>
        <taxon>Bacteria</taxon>
        <taxon>Bacillati</taxon>
        <taxon>Bacillota</taxon>
        <taxon>Erysipelotrichia</taxon>
        <taxon>Erysipelotrichales</taxon>
        <taxon>Erysipelotrichales incertae sedis</taxon>
    </lineage>
</organism>
<comment type="similarity">
    <text evidence="1 7">Belongs to the Lgt family.</text>
</comment>
<keyword evidence="2 7" id="KW-1003">Cell membrane</keyword>
<evidence type="ECO:0000256" key="1">
    <source>
        <dbReference type="ARBA" id="ARBA00007150"/>
    </source>
</evidence>
<evidence type="ECO:0000256" key="4">
    <source>
        <dbReference type="ARBA" id="ARBA00022692"/>
    </source>
</evidence>
<comment type="function">
    <text evidence="7">Catalyzes the transfer of the diacylglyceryl group from phosphatidylglycerol to the sulfhydryl group of the N-terminal cysteine of a prolipoprotein, the first step in the formation of mature lipoproteins.</text>
</comment>
<dbReference type="AlphaFoldDB" id="A0A9D2BM36"/>
<feature type="binding site" evidence="7">
    <location>
        <position position="136"/>
    </location>
    <ligand>
        <name>a 1,2-diacyl-sn-glycero-3-phospho-(1'-sn-glycerol)</name>
        <dbReference type="ChEBI" id="CHEBI:64716"/>
    </ligand>
</feature>
<comment type="subcellular location">
    <subcellularLocation>
        <location evidence="7">Cell membrane</location>
        <topology evidence="7">Multi-pass membrane protein</topology>
    </subcellularLocation>
</comment>
<dbReference type="PROSITE" id="PS01311">
    <property type="entry name" value="LGT"/>
    <property type="match status" value="1"/>
</dbReference>
<comment type="catalytic activity">
    <reaction evidence="7">
        <text>L-cysteinyl-[prolipoprotein] + a 1,2-diacyl-sn-glycero-3-phospho-(1'-sn-glycerol) = an S-1,2-diacyl-sn-glyceryl-L-cysteinyl-[prolipoprotein] + sn-glycerol 1-phosphate + H(+)</text>
        <dbReference type="Rhea" id="RHEA:56712"/>
        <dbReference type="Rhea" id="RHEA-COMP:14679"/>
        <dbReference type="Rhea" id="RHEA-COMP:14680"/>
        <dbReference type="ChEBI" id="CHEBI:15378"/>
        <dbReference type="ChEBI" id="CHEBI:29950"/>
        <dbReference type="ChEBI" id="CHEBI:57685"/>
        <dbReference type="ChEBI" id="CHEBI:64716"/>
        <dbReference type="ChEBI" id="CHEBI:140658"/>
        <dbReference type="EC" id="2.5.1.145"/>
    </reaction>
</comment>
<comment type="caution">
    <text evidence="8">The sequence shown here is derived from an EMBL/GenBank/DDBJ whole genome shotgun (WGS) entry which is preliminary data.</text>
</comment>
<feature type="transmembrane region" description="Helical" evidence="7">
    <location>
        <begin position="117"/>
        <end position="135"/>
    </location>
</feature>
<dbReference type="InterPro" id="IPR001640">
    <property type="entry name" value="Lgt"/>
</dbReference>
<accession>A0A9D2BM36</accession>